<accession>A0A0U4FE99</accession>
<evidence type="ECO:0000313" key="3">
    <source>
        <dbReference type="Proteomes" id="UP000050331"/>
    </source>
</evidence>
<dbReference type="InterPro" id="IPR025714">
    <property type="entry name" value="Methyltranfer_dom"/>
</dbReference>
<dbReference type="EMBL" id="CP013862">
    <property type="protein sequence ID" value="ALX48829.1"/>
    <property type="molecule type" value="Genomic_DNA"/>
</dbReference>
<dbReference type="Proteomes" id="UP000050331">
    <property type="component" value="Chromosome"/>
</dbReference>
<dbReference type="GO" id="GO:0032259">
    <property type="term" value="P:methylation"/>
    <property type="evidence" value="ECO:0007669"/>
    <property type="project" value="UniProtKB-KW"/>
</dbReference>
<dbReference type="KEGG" id="lao:AOX59_09505"/>
<sequence>MKEYYYDKLFNIKTRGTQRGYPDSTYHNPYQPTPYNALEELFQNYQLKSSDHVVDFGCGKGRLNFFIYYFYNVTVTGIEMNSMLYDEALRNRDCYVNRTQESSDKIHFHCCFAEDYRIEPADNRFYFFNPFSVEIFQQVIQNIEHSAEQHKRAIELILYYGSDEYMNYLKTNTAFELQSEINLSHIFNGDPYDRFLIYRLEG</sequence>
<evidence type="ECO:0000313" key="2">
    <source>
        <dbReference type="EMBL" id="ALX48829.1"/>
    </source>
</evidence>
<evidence type="ECO:0000259" key="1">
    <source>
        <dbReference type="Pfam" id="PF13679"/>
    </source>
</evidence>
<dbReference type="Gene3D" id="3.40.50.150">
    <property type="entry name" value="Vaccinia Virus protein VP39"/>
    <property type="match status" value="1"/>
</dbReference>
<feature type="domain" description="Methyltransferase" evidence="1">
    <location>
        <begin position="37"/>
        <end position="92"/>
    </location>
</feature>
<protein>
    <submittedName>
        <fullName evidence="2">SAM-dependent methyltransferase</fullName>
    </submittedName>
</protein>
<name>A0A0U4FE99_9BACI</name>
<dbReference type="AlphaFoldDB" id="A0A0U4FE99"/>
<dbReference type="CDD" id="cd02440">
    <property type="entry name" value="AdoMet_MTases"/>
    <property type="match status" value="1"/>
</dbReference>
<dbReference type="InterPro" id="IPR029063">
    <property type="entry name" value="SAM-dependent_MTases_sf"/>
</dbReference>
<dbReference type="GO" id="GO:0008168">
    <property type="term" value="F:methyltransferase activity"/>
    <property type="evidence" value="ECO:0007669"/>
    <property type="project" value="UniProtKB-KW"/>
</dbReference>
<keyword evidence="3" id="KW-1185">Reference proteome</keyword>
<dbReference type="Pfam" id="PF13679">
    <property type="entry name" value="Methyltransf_32"/>
    <property type="match status" value="1"/>
</dbReference>
<keyword evidence="2" id="KW-0808">Transferase</keyword>
<dbReference type="SUPFAM" id="SSF53335">
    <property type="entry name" value="S-adenosyl-L-methionine-dependent methyltransferases"/>
    <property type="match status" value="1"/>
</dbReference>
<keyword evidence="2" id="KW-0489">Methyltransferase</keyword>
<reference evidence="2 3" key="1">
    <citation type="submission" date="2016-01" db="EMBL/GenBank/DDBJ databases">
        <title>Complete genome sequence of strain Lentibacillus amyloliquefaciens LAM0015T isolated from saline sediment.</title>
        <authorList>
            <person name="Wang J.-L."/>
            <person name="He M.-X."/>
        </authorList>
    </citation>
    <scope>NUCLEOTIDE SEQUENCE [LARGE SCALE GENOMIC DNA]</scope>
    <source>
        <strain evidence="2 3">LAM0015</strain>
    </source>
</reference>
<dbReference type="RefSeq" id="WP_068445035.1">
    <property type="nucleotide sequence ID" value="NZ_CP013862.1"/>
</dbReference>
<proteinExistence type="predicted"/>
<dbReference type="OrthoDB" id="9780095at2"/>
<gene>
    <name evidence="2" type="ORF">AOX59_09505</name>
</gene>
<dbReference type="STRING" id="1472767.AOX59_09505"/>
<organism evidence="2 3">
    <name type="scientific">Lentibacillus amyloliquefaciens</name>
    <dbReference type="NCBI Taxonomy" id="1472767"/>
    <lineage>
        <taxon>Bacteria</taxon>
        <taxon>Bacillati</taxon>
        <taxon>Bacillota</taxon>
        <taxon>Bacilli</taxon>
        <taxon>Bacillales</taxon>
        <taxon>Bacillaceae</taxon>
        <taxon>Lentibacillus</taxon>
    </lineage>
</organism>